<reference evidence="3" key="2">
    <citation type="submission" date="2020-08" db="EMBL/GenBank/DDBJ databases">
        <title>The Agave Microbiome: Exploring the role of microbial communities in plant adaptations to desert environments.</title>
        <authorList>
            <person name="Partida-Martinez L.P."/>
        </authorList>
    </citation>
    <scope>NUCLEOTIDE SEQUENCE [LARGE SCALE GENOMIC DNA]</scope>
    <source>
        <strain evidence="3">AT2.8</strain>
    </source>
</reference>
<feature type="region of interest" description="Disordered" evidence="1">
    <location>
        <begin position="1"/>
        <end position="30"/>
    </location>
</feature>
<dbReference type="AlphaFoldDB" id="A0A852TL83"/>
<proteinExistence type="predicted"/>
<accession>A0A852TL83</accession>
<protein>
    <submittedName>
        <fullName evidence="2">Uncharacterized protein</fullName>
    </submittedName>
</protein>
<comment type="caution">
    <text evidence="2">The sequence shown here is derived from an EMBL/GenBank/DDBJ whole genome shotgun (WGS) entry which is preliminary data.</text>
</comment>
<gene>
    <name evidence="2" type="ORF">F4694_005802</name>
</gene>
<feature type="compositionally biased region" description="Basic and acidic residues" evidence="1">
    <location>
        <begin position="1"/>
        <end position="14"/>
    </location>
</feature>
<sequence length="52" mass="5789">MKETHIPDQGEVIDRYGPANGRYTSPVIDGEPYNYDQRSLPFVGGSFKISSV</sequence>
<reference evidence="3" key="1">
    <citation type="submission" date="2020-07" db="EMBL/GenBank/DDBJ databases">
        <authorList>
            <person name="Partida-Martinez L."/>
            <person name="Huntemann M."/>
            <person name="Clum A."/>
            <person name="Wang J."/>
            <person name="Palaniappan K."/>
            <person name="Ritter S."/>
            <person name="Chen I.-M."/>
            <person name="Stamatis D."/>
            <person name="Reddy T."/>
            <person name="O'Malley R."/>
            <person name="Daum C."/>
            <person name="Shapiro N."/>
            <person name="Ivanova N."/>
            <person name="Kyrpides N."/>
            <person name="Woyke T."/>
        </authorList>
    </citation>
    <scope>NUCLEOTIDE SEQUENCE [LARGE SCALE GENOMIC DNA]</scope>
    <source>
        <strain evidence="3">AT2.8</strain>
    </source>
</reference>
<organism evidence="2 3">
    <name type="scientific">Neobacillus niacini</name>
    <dbReference type="NCBI Taxonomy" id="86668"/>
    <lineage>
        <taxon>Bacteria</taxon>
        <taxon>Bacillati</taxon>
        <taxon>Bacillota</taxon>
        <taxon>Bacilli</taxon>
        <taxon>Bacillales</taxon>
        <taxon>Bacillaceae</taxon>
        <taxon>Neobacillus</taxon>
    </lineage>
</organism>
<evidence type="ECO:0000313" key="2">
    <source>
        <dbReference type="EMBL" id="NYE08945.1"/>
    </source>
</evidence>
<evidence type="ECO:0000256" key="1">
    <source>
        <dbReference type="SAM" id="MobiDB-lite"/>
    </source>
</evidence>
<dbReference type="EMBL" id="JACCBX010000017">
    <property type="protein sequence ID" value="NYE08945.1"/>
    <property type="molecule type" value="Genomic_DNA"/>
</dbReference>
<dbReference type="Proteomes" id="UP000548423">
    <property type="component" value="Unassembled WGS sequence"/>
</dbReference>
<evidence type="ECO:0000313" key="3">
    <source>
        <dbReference type="Proteomes" id="UP000548423"/>
    </source>
</evidence>
<name>A0A852TL83_9BACI</name>